<keyword evidence="3" id="KW-1185">Reference proteome</keyword>
<evidence type="ECO:0000313" key="3">
    <source>
        <dbReference type="Proteomes" id="UP001314205"/>
    </source>
</evidence>
<feature type="chain" id="PRO_5043718358" description="Glucuronosyltransferase" evidence="1">
    <location>
        <begin position="21"/>
        <end position="89"/>
    </location>
</feature>
<proteinExistence type="predicted"/>
<name>A0AAV1KYM4_9NEOP</name>
<organism evidence="2 3">
    <name type="scientific">Parnassius mnemosyne</name>
    <name type="common">clouded apollo</name>
    <dbReference type="NCBI Taxonomy" id="213953"/>
    <lineage>
        <taxon>Eukaryota</taxon>
        <taxon>Metazoa</taxon>
        <taxon>Ecdysozoa</taxon>
        <taxon>Arthropoda</taxon>
        <taxon>Hexapoda</taxon>
        <taxon>Insecta</taxon>
        <taxon>Pterygota</taxon>
        <taxon>Neoptera</taxon>
        <taxon>Endopterygota</taxon>
        <taxon>Lepidoptera</taxon>
        <taxon>Glossata</taxon>
        <taxon>Ditrysia</taxon>
        <taxon>Papilionoidea</taxon>
        <taxon>Papilionidae</taxon>
        <taxon>Parnassiinae</taxon>
        <taxon>Parnassini</taxon>
        <taxon>Parnassius</taxon>
        <taxon>Driopa</taxon>
    </lineage>
</organism>
<evidence type="ECO:0000313" key="2">
    <source>
        <dbReference type="EMBL" id="CAK1587789.1"/>
    </source>
</evidence>
<feature type="signal peptide" evidence="1">
    <location>
        <begin position="1"/>
        <end position="20"/>
    </location>
</feature>
<keyword evidence="1" id="KW-0732">Signal</keyword>
<sequence>MRVSALVLLSALAAVSSVSGYNILCMFPIPSRSHSLLAKGIVNVLLEAGHQVTWVTPFPEKSSHKNLKQIEVSTTRDLVACKLLTLKLK</sequence>
<reference evidence="2 3" key="1">
    <citation type="submission" date="2023-11" db="EMBL/GenBank/DDBJ databases">
        <authorList>
            <person name="Hedman E."/>
            <person name="Englund M."/>
            <person name="Stromberg M."/>
            <person name="Nyberg Akerstrom W."/>
            <person name="Nylinder S."/>
            <person name="Jareborg N."/>
            <person name="Kallberg Y."/>
            <person name="Kronander E."/>
        </authorList>
    </citation>
    <scope>NUCLEOTIDE SEQUENCE [LARGE SCALE GENOMIC DNA]</scope>
</reference>
<comment type="caution">
    <text evidence="2">The sequence shown here is derived from an EMBL/GenBank/DDBJ whole genome shotgun (WGS) entry which is preliminary data.</text>
</comment>
<accession>A0AAV1KYM4</accession>
<dbReference type="Proteomes" id="UP001314205">
    <property type="component" value="Unassembled WGS sequence"/>
</dbReference>
<gene>
    <name evidence="2" type="ORF">PARMNEM_LOCUS8514</name>
</gene>
<dbReference type="AlphaFoldDB" id="A0AAV1KYM4"/>
<dbReference type="SUPFAM" id="SSF53756">
    <property type="entry name" value="UDP-Glycosyltransferase/glycogen phosphorylase"/>
    <property type="match status" value="1"/>
</dbReference>
<evidence type="ECO:0008006" key="4">
    <source>
        <dbReference type="Google" id="ProtNLM"/>
    </source>
</evidence>
<dbReference type="EMBL" id="CAVLGL010000082">
    <property type="protein sequence ID" value="CAK1587789.1"/>
    <property type="molecule type" value="Genomic_DNA"/>
</dbReference>
<protein>
    <recommendedName>
        <fullName evidence="4">Glucuronosyltransferase</fullName>
    </recommendedName>
</protein>
<evidence type="ECO:0000256" key="1">
    <source>
        <dbReference type="SAM" id="SignalP"/>
    </source>
</evidence>